<keyword evidence="4" id="KW-1185">Reference proteome</keyword>
<accession>A0A1C6TWW2</accession>
<evidence type="ECO:0000313" key="3">
    <source>
        <dbReference type="EMBL" id="SCL46254.1"/>
    </source>
</evidence>
<feature type="domain" description="DUF7144" evidence="2">
    <location>
        <begin position="15"/>
        <end position="127"/>
    </location>
</feature>
<evidence type="ECO:0000313" key="4">
    <source>
        <dbReference type="Proteomes" id="UP000198937"/>
    </source>
</evidence>
<keyword evidence="1" id="KW-0472">Membrane</keyword>
<reference evidence="4" key="1">
    <citation type="submission" date="2016-06" db="EMBL/GenBank/DDBJ databases">
        <authorList>
            <person name="Varghese N."/>
            <person name="Submissions Spin"/>
        </authorList>
    </citation>
    <scope>NUCLEOTIDE SEQUENCE [LARGE SCALE GENOMIC DNA]</scope>
    <source>
        <strain evidence="4">DSM 45577</strain>
    </source>
</reference>
<dbReference type="AlphaFoldDB" id="A0A1C6TWW2"/>
<dbReference type="Proteomes" id="UP000198937">
    <property type="component" value="Unassembled WGS sequence"/>
</dbReference>
<organism evidence="3 4">
    <name type="scientific">Micromonospora yangpuensis</name>
    <dbReference type="NCBI Taxonomy" id="683228"/>
    <lineage>
        <taxon>Bacteria</taxon>
        <taxon>Bacillati</taxon>
        <taxon>Actinomycetota</taxon>
        <taxon>Actinomycetes</taxon>
        <taxon>Micromonosporales</taxon>
        <taxon>Micromonosporaceae</taxon>
        <taxon>Micromonospora</taxon>
    </lineage>
</organism>
<keyword evidence="1" id="KW-0812">Transmembrane</keyword>
<dbReference type="Pfam" id="PF23636">
    <property type="entry name" value="DUF7144"/>
    <property type="match status" value="1"/>
</dbReference>
<evidence type="ECO:0000256" key="1">
    <source>
        <dbReference type="SAM" id="Phobius"/>
    </source>
</evidence>
<proteinExistence type="predicted"/>
<feature type="transmembrane region" description="Helical" evidence="1">
    <location>
        <begin position="81"/>
        <end position="100"/>
    </location>
</feature>
<name>A0A1C6TWW2_9ACTN</name>
<keyword evidence="1" id="KW-1133">Transmembrane helix</keyword>
<gene>
    <name evidence="3" type="ORF">GA0070617_0202</name>
</gene>
<sequence length="143" mass="15284">MRTGSTPNRRKRPLLLAGILLGTAALFDVLIAIDDLGTDRYVSLTEQGLVRHDVTGWAWLHLAVGVLLGVAGLVAPLGRVWSTRLGLAAATLGIGVHLVIGPFHPVQALITAGLAVAAARLLLRHGRWRRRAERVSSVGRPSR</sequence>
<evidence type="ECO:0000259" key="2">
    <source>
        <dbReference type="Pfam" id="PF23636"/>
    </source>
</evidence>
<feature type="transmembrane region" description="Helical" evidence="1">
    <location>
        <begin position="106"/>
        <end position="123"/>
    </location>
</feature>
<dbReference type="InterPro" id="IPR055568">
    <property type="entry name" value="DUF7144"/>
</dbReference>
<feature type="transmembrane region" description="Helical" evidence="1">
    <location>
        <begin position="56"/>
        <end position="74"/>
    </location>
</feature>
<dbReference type="EMBL" id="FMIA01000002">
    <property type="protein sequence ID" value="SCL46254.1"/>
    <property type="molecule type" value="Genomic_DNA"/>
</dbReference>
<protein>
    <recommendedName>
        <fullName evidence="2">DUF7144 domain-containing protein</fullName>
    </recommendedName>
</protein>